<feature type="region of interest" description="Disordered" evidence="2">
    <location>
        <begin position="1"/>
        <end position="40"/>
    </location>
</feature>
<dbReference type="GO" id="GO:0016887">
    <property type="term" value="F:ATP hydrolysis activity"/>
    <property type="evidence" value="ECO:0007669"/>
    <property type="project" value="InterPro"/>
</dbReference>
<dbReference type="Proteomes" id="UP000011607">
    <property type="component" value="Unassembled WGS sequence"/>
</dbReference>
<feature type="region of interest" description="Disordered" evidence="2">
    <location>
        <begin position="869"/>
        <end position="1333"/>
    </location>
</feature>
<feature type="compositionally biased region" description="Basic and acidic residues" evidence="2">
    <location>
        <begin position="1265"/>
        <end position="1274"/>
    </location>
</feature>
<dbReference type="RefSeq" id="WP_006671716.1">
    <property type="nucleotide sequence ID" value="NZ_AOMA01000048.1"/>
</dbReference>
<feature type="domain" description="Bacterial type II secretion system protein E" evidence="3">
    <location>
        <begin position="470"/>
        <end position="684"/>
    </location>
</feature>
<feature type="compositionally biased region" description="Acidic residues" evidence="2">
    <location>
        <begin position="990"/>
        <end position="1001"/>
    </location>
</feature>
<dbReference type="InterPro" id="IPR027417">
    <property type="entry name" value="P-loop_NTPase"/>
</dbReference>
<protein>
    <submittedName>
        <fullName evidence="5">Type II secretion system protein E</fullName>
    </submittedName>
</protein>
<feature type="compositionally biased region" description="Low complexity" evidence="2">
    <location>
        <begin position="943"/>
        <end position="960"/>
    </location>
</feature>
<feature type="compositionally biased region" description="Basic and acidic residues" evidence="2">
    <location>
        <begin position="1301"/>
        <end position="1315"/>
    </location>
</feature>
<evidence type="ECO:0000259" key="4">
    <source>
        <dbReference type="Pfam" id="PF23990"/>
    </source>
</evidence>
<feature type="compositionally biased region" description="Acidic residues" evidence="2">
    <location>
        <begin position="1275"/>
        <end position="1297"/>
    </location>
</feature>
<comment type="caution">
    <text evidence="5">The sequence shown here is derived from an EMBL/GenBank/DDBJ whole genome shotgun (WGS) entry which is preliminary data.</text>
</comment>
<feature type="compositionally biased region" description="Acidic residues" evidence="2">
    <location>
        <begin position="869"/>
        <end position="891"/>
    </location>
</feature>
<proteinExistence type="inferred from homology"/>
<dbReference type="Gene3D" id="3.30.450.380">
    <property type="match status" value="1"/>
</dbReference>
<comment type="similarity">
    <text evidence="1">Belongs to the GSP E family.</text>
</comment>
<dbReference type="SUPFAM" id="SSF52540">
    <property type="entry name" value="P-loop containing nucleoside triphosphate hydrolases"/>
    <property type="match status" value="1"/>
</dbReference>
<dbReference type="CDD" id="cd01130">
    <property type="entry name" value="VirB11-like_ATPase"/>
    <property type="match status" value="1"/>
</dbReference>
<feature type="compositionally biased region" description="Acidic residues" evidence="2">
    <location>
        <begin position="1043"/>
        <end position="1071"/>
    </location>
</feature>
<evidence type="ECO:0000259" key="3">
    <source>
        <dbReference type="Pfam" id="PF00437"/>
    </source>
</evidence>
<feature type="compositionally biased region" description="Acidic residues" evidence="2">
    <location>
        <begin position="359"/>
        <end position="370"/>
    </location>
</feature>
<dbReference type="PATRIC" id="fig|1227454.3.peg.733"/>
<feature type="compositionally biased region" description="Low complexity" evidence="2">
    <location>
        <begin position="1017"/>
        <end position="1030"/>
    </location>
</feature>
<dbReference type="InterPro" id="IPR050921">
    <property type="entry name" value="T4SS_GSP_E_ATPase"/>
</dbReference>
<keyword evidence="6" id="KW-1185">Reference proteome</keyword>
<dbReference type="Pfam" id="PF23990">
    <property type="entry name" value="PilB3_N"/>
    <property type="match status" value="1"/>
</dbReference>
<feature type="compositionally biased region" description="Low complexity" evidence="2">
    <location>
        <begin position="1113"/>
        <end position="1125"/>
    </location>
</feature>
<reference evidence="5 6" key="1">
    <citation type="journal article" date="2014" name="PLoS Genet.">
        <title>Phylogenetically driven sequencing of extremely halophilic archaea reveals strategies for static and dynamic osmo-response.</title>
        <authorList>
            <person name="Becker E.A."/>
            <person name="Seitzer P.M."/>
            <person name="Tritt A."/>
            <person name="Larsen D."/>
            <person name="Krusor M."/>
            <person name="Yao A.I."/>
            <person name="Wu D."/>
            <person name="Madern D."/>
            <person name="Eisen J.A."/>
            <person name="Darling A.E."/>
            <person name="Facciotti M.T."/>
        </authorList>
    </citation>
    <scope>NUCLEOTIDE SEQUENCE [LARGE SCALE GENOMIC DNA]</scope>
    <source>
        <strain evidence="5 6">JCM 10879</strain>
    </source>
</reference>
<feature type="compositionally biased region" description="Basic and acidic residues" evidence="2">
    <location>
        <begin position="1"/>
        <end position="11"/>
    </location>
</feature>
<evidence type="ECO:0000313" key="5">
    <source>
        <dbReference type="EMBL" id="EMA42936.1"/>
    </source>
</evidence>
<dbReference type="eggNOG" id="arCOG01817">
    <property type="taxonomic scope" value="Archaea"/>
</dbReference>
<feature type="region of interest" description="Disordered" evidence="2">
    <location>
        <begin position="359"/>
        <end position="379"/>
    </location>
</feature>
<organism evidence="5 6">
    <name type="scientific">Halobiforma nitratireducens JCM 10879</name>
    <dbReference type="NCBI Taxonomy" id="1227454"/>
    <lineage>
        <taxon>Archaea</taxon>
        <taxon>Methanobacteriati</taxon>
        <taxon>Methanobacteriota</taxon>
        <taxon>Stenosarchaea group</taxon>
        <taxon>Halobacteria</taxon>
        <taxon>Halobacteriales</taxon>
        <taxon>Natrialbaceae</taxon>
        <taxon>Halobiforma</taxon>
    </lineage>
</organism>
<feature type="domain" description="PilB3-like N-terminal" evidence="4">
    <location>
        <begin position="243"/>
        <end position="283"/>
    </location>
</feature>
<evidence type="ECO:0000256" key="2">
    <source>
        <dbReference type="SAM" id="MobiDB-lite"/>
    </source>
</evidence>
<sequence>MAIDEADRSDAGDFSDGEASDAVSEGDSTPAGDERSSARVGEYTWANFMEEYGYGHEVSTLYPDDPGPGSESGDQLGLDTGEKTEPSVPTGDDWDAVEFDPKSYLGYHPDDLEDHVLPIAGDNHDVLEAEFLEYVDPETTPVVKDVWTWEHYKWEYYYDENGDRPRDSDGEVVDHDAEETLGFDPDAIEERLSTASDIAMELDDVVDERTVNVQEEIDEDEFFSTATENTTLANRYDLEKAVPMEKKTHFREVERYWVNKPYAYVVIFHSEKENEKKYYVVEPYLNEIEEELQEFLSGKLRTAIKYSEEGIKDKTSEDGRRTVIEDETRRLLKRYDLFQGTSGSADAGIVETVKRLLDDDEEADEDDGPSELEGISVRPEPAILADDPDTLSEYQVEKLLYLLKRNFIGYERIDGIKHDINVEDISCDGYNSPVFVYHSEYEQIISNIYHGEDELDDFVVKLAQRSGKGISKRLPQVDATLPDGSRAQLTLGKEVSDHGTNYTIRQFKDVPFTPIDLINWNTFSLDEMAFLWLCIENHKSLIFAGGTASGKTTSLNAVSLFIPSNAKIVSIEDTREVELPQRNWIASVTRPSFTDDEQGDVDEFDLLEAALRQRPDYIVMGEIRGEEGRTLFQVMSTGHTTYTTFHADSVDEVLKRFTTDPINVSKTMFTALDLVSIQTQTRVQGRKVRRNKSLTEINHYEAEHDEINVQDVYQWQAETDEFLKMGDSNTLEEIQFDRGWKREKLENELFKRKVILAYLIKNELNTYAEVAATVQAFINDPDTILTLIANGQLEDSLEDLREMESVLIDVDQEKEELVPRPEATTETYNTSMDILEQAEESLFEQYRGKIPSGLAGALDDVSDADTIEVDDEDSAREDDGPFEPDLDDALDAESWNPDPMPESGGESATFDAGDDEDGSPAWLTDESGFDVGGPDGASADAQSITADSATDAGAGADSAGAGIGGSETGTDADGTDTFESDAGAGTQLEIPDEESETDLALDDAGPFEGTTSPTLEGSGASANTGSGTSSPESTDDATVFPSDDPEESDFGGLFDDMDETLDELEDAESETEPERETGADTETGGRTDVGRTESTDDTPVFSVSDDDFESIFDPDSAADSSTDFSAELETENDAAGLDPSSEPESVSTAIQEPDADASEDSSLSRDPPTIEIDEDAEETSDERSTDDEDDATDAPENGSDASPEYGREPPTIEIDEETTGSEPGGNDTSDPPTDDGGGSDSVAESRGDAGSESDSDSEDSIFGSDTDREERALFDEDDVDGETDGDESLLDTDDSGVADESIFRSDREDIERDAGETMDGDATDADADEDTDA</sequence>
<dbReference type="Pfam" id="PF00437">
    <property type="entry name" value="T2SSE"/>
    <property type="match status" value="1"/>
</dbReference>
<feature type="compositionally biased region" description="Acidic residues" evidence="2">
    <location>
        <begin position="1316"/>
        <end position="1333"/>
    </location>
</feature>
<evidence type="ECO:0000313" key="6">
    <source>
        <dbReference type="Proteomes" id="UP000011607"/>
    </source>
</evidence>
<dbReference type="PANTHER" id="PTHR30486:SF6">
    <property type="entry name" value="TYPE IV PILUS RETRACTATION ATPASE PILT"/>
    <property type="match status" value="1"/>
</dbReference>
<dbReference type="InterPro" id="IPR001482">
    <property type="entry name" value="T2SS/T4SS_dom"/>
</dbReference>
<dbReference type="STRING" id="1227454.C446_03781"/>
<name>M0MB04_9EURY</name>
<feature type="compositionally biased region" description="Basic and acidic residues" evidence="2">
    <location>
        <begin position="1072"/>
        <end position="1094"/>
    </location>
</feature>
<dbReference type="PANTHER" id="PTHR30486">
    <property type="entry name" value="TWITCHING MOTILITY PROTEIN PILT"/>
    <property type="match status" value="1"/>
</dbReference>
<dbReference type="EMBL" id="AOMA01000048">
    <property type="protein sequence ID" value="EMA42936.1"/>
    <property type="molecule type" value="Genomic_DNA"/>
</dbReference>
<dbReference type="OrthoDB" id="33500at2157"/>
<dbReference type="Gene3D" id="3.40.50.300">
    <property type="entry name" value="P-loop containing nucleotide triphosphate hydrolases"/>
    <property type="match status" value="1"/>
</dbReference>
<feature type="region of interest" description="Disordered" evidence="2">
    <location>
        <begin position="57"/>
        <end position="95"/>
    </location>
</feature>
<accession>M0MB04</accession>
<feature type="compositionally biased region" description="Acidic residues" evidence="2">
    <location>
        <begin position="1171"/>
        <end position="1193"/>
    </location>
</feature>
<dbReference type="InterPro" id="IPR056570">
    <property type="entry name" value="PilB3-like_N"/>
</dbReference>
<dbReference type="eggNOG" id="arCOG03730">
    <property type="taxonomic scope" value="Archaea"/>
</dbReference>
<gene>
    <name evidence="5" type="ORF">C446_03781</name>
</gene>
<evidence type="ECO:0000256" key="1">
    <source>
        <dbReference type="ARBA" id="ARBA00006611"/>
    </source>
</evidence>